<organism evidence="2">
    <name type="scientific">Timema cristinae</name>
    <name type="common">Walking stick</name>
    <dbReference type="NCBI Taxonomy" id="61476"/>
    <lineage>
        <taxon>Eukaryota</taxon>
        <taxon>Metazoa</taxon>
        <taxon>Ecdysozoa</taxon>
        <taxon>Arthropoda</taxon>
        <taxon>Hexapoda</taxon>
        <taxon>Insecta</taxon>
        <taxon>Pterygota</taxon>
        <taxon>Neoptera</taxon>
        <taxon>Polyneoptera</taxon>
        <taxon>Phasmatodea</taxon>
        <taxon>Timematodea</taxon>
        <taxon>Timematoidea</taxon>
        <taxon>Timematidae</taxon>
        <taxon>Timema</taxon>
    </lineage>
</organism>
<evidence type="ECO:0000256" key="1">
    <source>
        <dbReference type="SAM" id="MobiDB-lite"/>
    </source>
</evidence>
<reference evidence="2" key="1">
    <citation type="submission" date="2020-11" db="EMBL/GenBank/DDBJ databases">
        <authorList>
            <person name="Tran Van P."/>
        </authorList>
    </citation>
    <scope>NUCLEOTIDE SEQUENCE</scope>
</reference>
<name>A0A7R9CGS8_TIMCR</name>
<dbReference type="AlphaFoldDB" id="A0A7R9CGS8"/>
<gene>
    <name evidence="2" type="ORF">TCEB3V08_LOCUS2934</name>
</gene>
<evidence type="ECO:0000313" key="2">
    <source>
        <dbReference type="EMBL" id="CAD7395041.1"/>
    </source>
</evidence>
<protein>
    <submittedName>
        <fullName evidence="2">Uncharacterized protein</fullName>
    </submittedName>
</protein>
<proteinExistence type="predicted"/>
<accession>A0A7R9CGS8</accession>
<sequence length="432" mass="47821">MSDLSGHVDLKASGSSAFKRFLPDLSGYDSRQPLLYPRSLHLEAVYPHLRGGRVETNFENATFNTSDWDLIPNLSVISSQVQHESDTLDNVATEAIIGKVELEEVNPHLRGGRVENHLGKTTPSSPDRDSNLDLPVLSSRAQHDKRVSQLRHRESRTPHSTFDATALLGLAVSFACAGNQLEDCIRGRFQSCFFRLQFTVYESNLNLLDVDTHGLVFLVDSVSGKSGGGGNIDKGLVSLNIWLIITVWVVTGLINGANRILGRLCLSAALRFTHYKITEIAAHSDLKRELIQKTGYAWLPRENKLPCGGWIYDTFNNPKRCMSGLRRRTCITLCCRRLGDGDVIPMSSHFPIANGNTLTLNSTVLMLVGSSDGAVITENCNPHSPVSKDSAWLKGRSKTLVRISLYLQDIKELTLVSDILQELTSLLQTKKR</sequence>
<dbReference type="EMBL" id="OC317134">
    <property type="protein sequence ID" value="CAD7395041.1"/>
    <property type="molecule type" value="Genomic_DNA"/>
</dbReference>
<feature type="region of interest" description="Disordered" evidence="1">
    <location>
        <begin position="112"/>
        <end position="136"/>
    </location>
</feature>